<feature type="region of interest" description="Disordered" evidence="3">
    <location>
        <begin position="719"/>
        <end position="782"/>
    </location>
</feature>
<protein>
    <recommendedName>
        <fullName evidence="4">Amidase domain-containing protein</fullName>
    </recommendedName>
</protein>
<accession>A0A0W0F3F0</accession>
<comment type="similarity">
    <text evidence="1">Belongs to the amidase family.</text>
</comment>
<feature type="compositionally biased region" description="Low complexity" evidence="3">
    <location>
        <begin position="760"/>
        <end position="777"/>
    </location>
</feature>
<gene>
    <name evidence="5" type="ORF">WG66_16561</name>
</gene>
<evidence type="ECO:0000256" key="3">
    <source>
        <dbReference type="SAM" id="MobiDB-lite"/>
    </source>
</evidence>
<dbReference type="PANTHER" id="PTHR46072:SF10">
    <property type="entry name" value="ACETAMIDASE"/>
    <property type="match status" value="1"/>
</dbReference>
<dbReference type="Proteomes" id="UP000054988">
    <property type="component" value="Unassembled WGS sequence"/>
</dbReference>
<dbReference type="EMBL" id="LATX01002361">
    <property type="protein sequence ID" value="KTB30861.1"/>
    <property type="molecule type" value="Genomic_DNA"/>
</dbReference>
<dbReference type="InterPro" id="IPR036928">
    <property type="entry name" value="AS_sf"/>
</dbReference>
<evidence type="ECO:0000256" key="1">
    <source>
        <dbReference type="ARBA" id="ARBA00009199"/>
    </source>
</evidence>
<dbReference type="eggNOG" id="KOG1212">
    <property type="taxonomic scope" value="Eukaryota"/>
</dbReference>
<evidence type="ECO:0000313" key="5">
    <source>
        <dbReference type="EMBL" id="KTB30861.1"/>
    </source>
</evidence>
<sequence length="863" mass="94638">MSGAKYQEICAEAHQYRVKQLEPLPDICSRPLTPEEERIYSLSCPDLVQELSTGSLQKDDVKRVYAKKIVEAQRRCNCVSDVLFTDDALHGYGVDVGDGSLRGVPISIKDTIDVENHATTISYASNARYDPESLSEKQNAPLVSLILRSSPFLMVKSTVPTGLFSINTSSPLMSGPTLNPHNPLYGVGASTGGGGVLAAFGAVKAELGSDVAGSIRLPAHFTGCYALKGSAERFPAWANRSSMAGMVGGVRTVGGVLSPTFEDLNYFYRAIIQMKPWELDSTCLPIPWCDSEYQAVLRRGNVEQHDGSNNPQLPERGRKLKFGVIWTDGIVPPSPACRRGLAMTVDALRADGHEVVDLTSHAPSLSKVLNIGYNLGFGDACQQITSQVMPGEGLNAALGDIIDLVRIPPWFRHVLSWWIRFADIIGLAPNPVRDAEQAAAKAGSFKSSNWLGGLFRFTHSLATFPFRLVRTLHTSFSPSRYSRISSSSFWLPQLSLLEVLRPQSVISQRGLIHQLDVLRQEWKEDVWERHRIDFILTVGAPMPAVREEFDVDPSCVGGASGKSVQVKMDPYRRTHPLAQDEPEYNWAKKHSANLINRRKGDKEDAQRLGLISAGYVFTWNLVNVFFEFSVLCLFVLILALELDYPAGILPVTTVDRDLDALYPPYPDTLPASSSAAAYDPNDADAPAVYKRRLPESIYERYQSNTPGLPSSLTPLAKDDGGYMSEWERTGPYSNSGKGPKYVSGHANGNGHANGDRNVKNGHPNGNGHANGHEYANGHGHGNGHGHHIPHNCVASTPYWAQSSLSHMTYSVYHSPSQHGLPVGIQVVGQRMQEEKVLGGMKVIQNALTKMGWGYQYHPKARGF</sequence>
<evidence type="ECO:0000313" key="6">
    <source>
        <dbReference type="Proteomes" id="UP000054988"/>
    </source>
</evidence>
<dbReference type="Pfam" id="PF01425">
    <property type="entry name" value="Amidase"/>
    <property type="match status" value="1"/>
</dbReference>
<proteinExistence type="inferred from homology"/>
<dbReference type="SUPFAM" id="SSF75304">
    <property type="entry name" value="Amidase signature (AS) enzymes"/>
    <property type="match status" value="2"/>
</dbReference>
<dbReference type="InterPro" id="IPR023631">
    <property type="entry name" value="Amidase_dom"/>
</dbReference>
<evidence type="ECO:0000259" key="4">
    <source>
        <dbReference type="Pfam" id="PF01425"/>
    </source>
</evidence>
<dbReference type="Gene3D" id="3.90.1300.10">
    <property type="entry name" value="Amidase signature (AS) domain"/>
    <property type="match status" value="2"/>
</dbReference>
<comment type="caution">
    <text evidence="5">The sequence shown here is derived from an EMBL/GenBank/DDBJ whole genome shotgun (WGS) entry which is preliminary data.</text>
</comment>
<keyword evidence="2" id="KW-0378">Hydrolase</keyword>
<dbReference type="AlphaFoldDB" id="A0A0W0F3F0"/>
<dbReference type="PANTHER" id="PTHR46072">
    <property type="entry name" value="AMIDASE-RELATED-RELATED"/>
    <property type="match status" value="1"/>
</dbReference>
<dbReference type="GO" id="GO:0016787">
    <property type="term" value="F:hydrolase activity"/>
    <property type="evidence" value="ECO:0007669"/>
    <property type="project" value="UniProtKB-KW"/>
</dbReference>
<reference evidence="5 6" key="1">
    <citation type="submission" date="2015-12" db="EMBL/GenBank/DDBJ databases">
        <title>Draft genome sequence of Moniliophthora roreri, the causal agent of frosty pod rot of cacao.</title>
        <authorList>
            <person name="Aime M.C."/>
            <person name="Diaz-Valderrama J.R."/>
            <person name="Kijpornyongpan T."/>
            <person name="Phillips-Mora W."/>
        </authorList>
    </citation>
    <scope>NUCLEOTIDE SEQUENCE [LARGE SCALE GENOMIC DNA]</scope>
    <source>
        <strain evidence="5 6">MCA 2952</strain>
    </source>
</reference>
<organism evidence="5 6">
    <name type="scientific">Moniliophthora roreri</name>
    <name type="common">Frosty pod rot fungus</name>
    <name type="synonym">Monilia roreri</name>
    <dbReference type="NCBI Taxonomy" id="221103"/>
    <lineage>
        <taxon>Eukaryota</taxon>
        <taxon>Fungi</taxon>
        <taxon>Dikarya</taxon>
        <taxon>Basidiomycota</taxon>
        <taxon>Agaricomycotina</taxon>
        <taxon>Agaricomycetes</taxon>
        <taxon>Agaricomycetidae</taxon>
        <taxon>Agaricales</taxon>
        <taxon>Marasmiineae</taxon>
        <taxon>Marasmiaceae</taxon>
        <taxon>Moniliophthora</taxon>
    </lineage>
</organism>
<feature type="compositionally biased region" description="Basic and acidic residues" evidence="3">
    <location>
        <begin position="719"/>
        <end position="728"/>
    </location>
</feature>
<feature type="domain" description="Amidase" evidence="4">
    <location>
        <begin position="65"/>
        <end position="383"/>
    </location>
</feature>
<evidence type="ECO:0000256" key="2">
    <source>
        <dbReference type="ARBA" id="ARBA00022801"/>
    </source>
</evidence>
<name>A0A0W0F3F0_MONRR</name>